<evidence type="ECO:0000256" key="1">
    <source>
        <dbReference type="ARBA" id="ARBA00004613"/>
    </source>
</evidence>
<evidence type="ECO:0000313" key="4">
    <source>
        <dbReference type="EMBL" id="EGD74197.1"/>
    </source>
</evidence>
<dbReference type="PANTHER" id="PTHR24019:SF5">
    <property type="entry name" value="ADIPOLIN"/>
    <property type="match status" value="1"/>
</dbReference>
<name>F2UC90_SALR5</name>
<accession>F2UC90</accession>
<evidence type="ECO:0000256" key="2">
    <source>
        <dbReference type="ARBA" id="ARBA00022525"/>
    </source>
</evidence>
<dbReference type="eggNOG" id="ENOG502S38J">
    <property type="taxonomic scope" value="Eukaryota"/>
</dbReference>
<evidence type="ECO:0000256" key="3">
    <source>
        <dbReference type="ARBA" id="ARBA00022729"/>
    </source>
</evidence>
<dbReference type="OrthoDB" id="194033at2759"/>
<sequence>MATLSRHARWSTVQSFSTAGKLLRTAPLLTLAAVLTVLATAALADDTVYYSLSTASTTITAGTPFTVTVTATYANGTLPADGLDDIYLTVANGTTISKFGNEPPYLLSFDANGQASEQMRTFQSGGLVIGVDASMAAVPTSVGAPLSLTAVAAEASRYVFVDQATITAGEPTPVEIRAVDAYGNHDTTYGPASLFVSAIGSSSGTFLDRPFVNPGSINIANGVGTIIVQSRVLETITISMQDFTNSGVDASATFSTQIVPAPAARYELEVDRTTQVVGRNVLVSLTAFDPYENFVPAANDTLTVVASSNGTPAQQTIQIVNGTATANVTDVVHETTTISLQGPSHLNLTDSATISFVPDIGASVSIVLPTTNTVDTNHVIGVQVRDQYSNIAVFDAYNLLLRVNSNNGTDNHTVAVASGEGAYTLFTPQPQTVELELLPAVGTPATLALPLTPSFFTIQPGETRRFVLLPLPSGQLGQPSLPGSVDAGVNVTVVALDMYGNINTNEQQDVVVTASSDAVFQLSSNATTVFDIANGTATQLLAKTTPGNVLVSLSDLSGSGVDVTSTQLTEFVPGATTKYVLEPLTPIPTGSFDKLFVEAQDQFGNRVPTEQRDCALAMNGSATGAGRVDIVAGRGFVYLFNEEAEYVLASLSDDYNTGLDVSHTFLLQFIAAEDIELNPNNLTTVVRVQLRPEEIFALQANPLMATNIANTLLTVQAKTVNDTFNNPVFPLNATQALQPSEFLEDIAPPKVLSFDIVAGSDTNNSLTELHVHFSEVVNASSLEPGLIALHSAAANASFQHTLTGALVTPAYTREVVFVLTPADVAAVVAQSAIGQPGFAGAGLLHDANSTFLSADQGAFADMNGNPSVRVHPQNALGVSGYDVDYQPPFVVAFSMDLSEYQVAVTFNEPVRKDTFKSHLMTLQNCADATASDGTCANLQTLTLTANYTDDPLITAGSPVLANSSRDAIIAFALNADDADALQRKTSLATSLGDTFLSLRAGAVQDSVGNLADEVLAANALQVAVVSRDTLPPTLLRFSLDLSTNAITFTFSEAVNPASLKPERVILQNTKVNGTTTYQLTGGYISDLDEQRAVVRVNLTAHDVNAIKYNQELATRGVNTYLSIEHLYRRPLYAPPELLPSDFVLDTAGNPVVYIEQDNAKRVRVGGLTRDTEPSYLVDFGVNMDAGTLNFTFIEPLDPATLNISAIALASAPAGASSTRAFFRISNASTVAEIDGSLGTRVRVVLDKEDLDTIKSLPLCTASANGADCFVSIDSTFAVDPNDNPVDAAVDVLPSAYDADVTSPQLLPRGFLSIDLDVGAIVLTFSEPVRLSTIQPSDIVLQSTFEKQSTNQGYSEHTIAAGQVTAPENETASTLVEITMSTTDLNFIKQDNLLCTIAGNCYARFTASFLDDMAGNSIEPIELAFPGQPVQQLLRDEVAPVLESFVLDVSAASLILSFSEIVDPASLDTTQVCLQPTANETTAQQVYCLTESSAPSSTAEGVLVVVVDVSGEDMRAIKARRVGSSAGTTYLSVGAGAIVDTAFEANGVVGIERTGALGARGYIGDVVGPRLAAFDVDLEAAEIRLLFNEPVNVSTFDVGAVVLQSVRNASAAGAGAGTTVEMHRLSEGSSVRGGGNDVSSVGSASDVAAASGVEVGQSWVVVSLSEDDETAIKRQAGLAADAGTSFMWFGPELVADMAGNAVFGIGREDAQAARAHAADLERTNVVQCVLDMQARQLVLSFDDVVDPGTLKVEHVTVQSGRGVVGVGGVVGYTLLEDGGSGTESDVGFEVVIDLAAADVLGLALVGGVGRRRGNSYVSVGAAMLDDIRGNDVIGVPGDRALQVAAYVADTRAPVVVNATLNMTSEVLGLEFSEAVNVSTVDVTALVLQAYGNASAAASAAVSAGAVGGGSGIVAERRLVGGDVSWSEDQERVYVALTKADVDAMKVLEPLVTSAETAFVWHDGTLVADVFGVGSEATSGDAALGVRSFVGDAVPPAVESFVVDMDAGSLSITFTEPVRASTFNGTDTLTLHDGAHVSHIVNNATLNAISASELVVNITLSYEDMTAIKTKRPLCSDATACQMTASPEFVQDMAGNELLADTPTISSALHVDQTPPRLQSFEIDMTTQEMVLTFDEPVLSMSLAPELITLSADNNSNNNNITSQSSDSRTSFTLTGGAEFEPVFDATSWPTRTMLPCAQPYPRPSGNASAFALANCTYLSLAPAYTAVRFRLLRADFDELAGRTALVVSTDTTWLRASSGLALDISANNNTASAVATPLRSASFVADTVQPELLAFSANMTSRQLVLTFSEPVWQVSFNATAAVLKSRSSLERGLTRRLLSNSTSIVGQSPAGTAANVSADTSTPYDWTVSLTVTVQLNEEDIESILSRSFYTSAGNAFLLTDGSVIVDASGNPALPTLPSTVLHVANFTADVVPPQLVSFSLNMTSQRLLFTFDEPVLSISGLVGGITLQQYSSSGTPGERYTLTQGSGTLFEYRNSSVQAVAISVEDANAIKLLTSLATRVGDTHVNLTSGTVTDVVGNPSVAVGAPAMLAASFFGDITPPELVSFNLNMTSEVLSLTFNEPVNTSSADGSLITLAGEQTAVISVSGDGALGITLSGAVVLTPSGLVLEFGLSQPDVNTINWNTRLAMDPASTWLSFAQGMVRDMNGVDVVARGADDAERAALLIPDMIAPELVSFDLNLTSEVLTLTFNEAYNASTIHVQSITLQSHAVNTNLSISSGSVSAPVQSVTLTGGAVFNTHPYPASQPDPFAYTTFSVLLTFDDLNSLKVREGLCVSNTTCFISVQRSLLQDMTGNAVRAVAPTAAKRVRTFAEDTTRPELVNFVRFDLNYGRIKVLFNEIIDVSVIDYTSIALAESFDSTDLFKLTGGSVFSPDVLEVTVNLTVADLNRLKQFRPGQVRICRSRTTCYLRFNATAFADMNANPVQAVPVGTFNVDERAAAFTPDSTPPQLVSFTLDQRVGQLLLTFDETVDGATTDAQRITIQGTRIYNSSNAYTLTGSTLVSDRRDSTLVALELLPADIRQIKAVTGMATGVNDTFIRLSAGAISDMSNNAIQAMAEGLQASAVTTDEANPELVSFDAFDLRDNLLRFTFSEAVEIDTIQYDLIRIISVSNGLGGTVVPLTGGSVRYATTDKTSIEVLLNREDIRSFKLDGTIATNIGNTFLAMGPGVIEDKFGLPSDPVSAFQGVPPDSYVADTSQAVLERVTLDINTAELHLFFDDVVNASTLDPTRIVLQQSAGIVNIVPGAMVPEYYTLQGGSTASPHGFDIVVQLTQHDLNALKRRPDLATTRDNTFVRLQEGALRSVVELQSVVAITRKVDVLVVDAVAPELVDFSLNMTAGTLWLQFSEAINVSTVRPDHIVLQATPDALPIGYDANADNVPPQGDGAVQLTGGTVYGEDIEYYPWPSAVWIMVDLLKVDMDEIKRDVALASSLATTYISHNATFLADMSDFAVVPIPTPASTVNGTLIPNTVAENATALHASAFYPDTVSPRLLAFDIDMNLTDPTSHNGGGPELRVDMFFSEPVDVTTLDYTQLSFHASASAAVQSSSSNNSNNASSLSSYTVMDARTESVNDTSIAFYLSHADIYNIMRIPGLMVNGNTSFIAITSQFVRDMASQPVVPRTAADLHAPAVFVQDHVRPQLSAFDLDMSNRTLDLYFVEPVVPATFNVTQLTVSMDCVDPSVLFGNASAVVNGTLLNATSLYNNQTWLNDTMVMRNGTGVNGAMMPVIVTANVTSSWTLEFLPALEELGVLGLRVHLHESDFNELAWRRPLGLLANTTCLSLTPQLVTDYMSNRVLAVEQVAVRTLVPDAVAPALIGYSLSMDSGNVTLTFTEPIDVNTFNASKLVFLSAANATMATPGVDAEVVGVPSLLDATRIMNDPAELTLTLTRENLDRMQMATSLAVDAASTFLSFASDTVVDMAGNAVVPAEAVALTASAGGVYEADRTPPELVAFDLTMTEGAHGLLLPITVTLEFNEAINASSIDATQLTFNRDHTGRFNVTLADRTPVVRIDARRAMFNLTDADRLAIKAVPALMQSKTASVLSCTSTFARDMAGNAMVPIAVSADAAPRVYRVDLVRPRLVAFDLNMTSHEITLSFDENVSAAAFNLSKISLQNTRTSPTSTLRLGAPALESWQLLSAGFPSTIVAKLSSADVSELELAFDLATTNRTTYLVTEDGVTDDTATNMVFAIDTTLALPVNQYTRDAIAPQLEVYDVNMVNATMHMQFSENVDVSTFDVRSIVLSNNPASPSEVYTLTGGYVSQVNDSFVTVYLSVEDSEYLRATTTLASQRNSTALSFGPSLVRDMAGNPVVPVPLSAAEFPRSFIADSQPPMLVFSEVNVTTGVITLAFSEPVDVNAVNITYLRFLASVADSNVPGAVDFRVSSTSHVIDVDLVTLAVILSAQDLNLLKAVPVCTASDDCVAHLEEGFVADPEGLVVPEAVEVVDVYFEDVIRPRLPTDGFQSIDLDTGVLVLYFDETVNASSLNVSALSLQSSYERGPLELGYSSVDYLQGSVVSTQPSQLIAVQLEPISLNLLKQDTLVCVVKRDCYIYFGDGAILDMNDNPVVGTGLSFPGFVVQQLLRDEVAPVLESFVLDVSAASLILSFSEIVDPASLDTTQVCLQPTANETTAQQVYCLTESSAPSSTAEGVLVVVVDVSGEDMRAIKARRVGSSAGTTYLSVGAGAIVDTAFEANGVVGIERTGALGARGYIGDVVGPRLAAFDVDLEAAEIRLLFNEPVNVSTFDVGAVVLQSVRNASAAGAGAGTTVEMHRLSEGSSVRGGGNDVSSVGSASDVAAASGVEVGQSWVVVSLSEDDETAIKRQAGLAADAGTSFMWFGPELVADMAGNAVFGIGREDAQAARAHAADLERTNVVQCVLDMQARQLVLSFDDVVDPGTLKVEHVTVQSGRGVVGVGGVVGYTLLEDGGSGTESDVGFEVVIDLAAADVLGLALVGGVGRRRGNSYVSVGAAMLDDIRGNDVIGVPGDRALQVAAYVADTRAPVVVNATLNMTSEVLGLEFSEAVNVSTVDVTALVLQAYGNASAAASAAESAGAVGGGSGIVAERRLVGGDVSWSEDQERVYVALTKADVDAMKVLEPLVTSAETAFVWHDGTLVADVFGVGSEATSGDAALGVRSFVGDAVPPAVESFVVDMDAGSLSITFTEPVRANTSRPIDNVLFWSQHASHNTTREGTLSTTNGLVLNWTLDYEDLTALKLRPLLFSSKATSGLSLSSGFIEDMAGNAIVSNPPLDAIFAANFTADATPPQLLGFDVDMSSGTLRFSFDEPVVPSLVLLDGLSLTSRADGGGAVIMLSGWTAAVVASPANAVDLNFTIALNNTLLNLLKDDTSLFTSVETTYVFANAGFVVDAAVNSLESIPRTSAVQASAFVGDAVRPRLLSVTLNMNLTQPLLSLTFSETMNATDTKAWFVSLQASNNATAATASQRLHTSLLSWPNTRLEVVTIAISVADANAMKLKGIGLNVTRVFVSFPFWAFSDMAGNDVVEVSSEDAKPMDGFTPDAIAPKLLGYEIDMDTGEVLLVFDEPVEADSLDVTKFAFYPTSQQAAIAP</sequence>
<dbReference type="InterPro" id="IPR052136">
    <property type="entry name" value="Adipolin/Erythroferrone-rel"/>
</dbReference>
<dbReference type="GO" id="GO:0005615">
    <property type="term" value="C:extracellular space"/>
    <property type="evidence" value="ECO:0007669"/>
    <property type="project" value="TreeGrafter"/>
</dbReference>
<reference evidence="4" key="1">
    <citation type="submission" date="2009-08" db="EMBL/GenBank/DDBJ databases">
        <title>Annotation of Salpingoeca rosetta.</title>
        <authorList>
            <consortium name="The Broad Institute Genome Sequencing Platform"/>
            <person name="Russ C."/>
            <person name="Cuomo C."/>
            <person name="Burger G."/>
            <person name="Gray M.W."/>
            <person name="Holland P.W.H."/>
            <person name="King N."/>
            <person name="Lang F.B.F."/>
            <person name="Roger A.J."/>
            <person name="Ruiz-Trillo I."/>
            <person name="Young S.K."/>
            <person name="Zeng Q."/>
            <person name="Gargeya S."/>
            <person name="Alvarado L."/>
            <person name="Berlin A."/>
            <person name="Chapman S.B."/>
            <person name="Chen Z."/>
            <person name="Freedman E."/>
            <person name="Gellesch M."/>
            <person name="Goldberg J."/>
            <person name="Griggs A."/>
            <person name="Gujja S."/>
            <person name="Heilman E."/>
            <person name="Heiman D."/>
            <person name="Howarth C."/>
            <person name="Mehta T."/>
            <person name="Neiman D."/>
            <person name="Pearson M."/>
            <person name="Roberts A."/>
            <person name="Saif S."/>
            <person name="Shea T."/>
            <person name="Shenoy N."/>
            <person name="Sisk P."/>
            <person name="Stolte C."/>
            <person name="Sykes S."/>
            <person name="White J."/>
            <person name="Yandava C."/>
            <person name="Haas B."/>
            <person name="Nusbaum C."/>
            <person name="Birren B."/>
        </authorList>
    </citation>
    <scope>NUCLEOTIDE SEQUENCE [LARGE SCALE GENOMIC DNA]</scope>
    <source>
        <strain evidence="4">ATCC 50818</strain>
    </source>
</reference>
<dbReference type="GO" id="GO:0005179">
    <property type="term" value="F:hormone activity"/>
    <property type="evidence" value="ECO:0007669"/>
    <property type="project" value="TreeGrafter"/>
</dbReference>
<dbReference type="InParanoid" id="F2UC90"/>
<dbReference type="GeneID" id="16073670"/>
<dbReference type="OMA" id="CTLEPEY"/>
<dbReference type="KEGG" id="sre:PTSG_06209"/>
<dbReference type="Proteomes" id="UP000007799">
    <property type="component" value="Unassembled WGS sequence"/>
</dbReference>
<dbReference type="RefSeq" id="XP_004993097.1">
    <property type="nucleotide sequence ID" value="XM_004993040.1"/>
</dbReference>
<dbReference type="PANTHER" id="PTHR24019">
    <property type="entry name" value="ADIPOLIN"/>
    <property type="match status" value="1"/>
</dbReference>
<keyword evidence="2" id="KW-0964">Secreted</keyword>
<evidence type="ECO:0000313" key="5">
    <source>
        <dbReference type="Proteomes" id="UP000007799"/>
    </source>
</evidence>
<organism evidence="5">
    <name type="scientific">Salpingoeca rosetta (strain ATCC 50818 / BSB-021)</name>
    <dbReference type="NCBI Taxonomy" id="946362"/>
    <lineage>
        <taxon>Eukaryota</taxon>
        <taxon>Choanoflagellata</taxon>
        <taxon>Craspedida</taxon>
        <taxon>Salpingoecidae</taxon>
        <taxon>Salpingoeca</taxon>
    </lineage>
</organism>
<keyword evidence="3" id="KW-0732">Signal</keyword>
<keyword evidence="5" id="KW-1185">Reference proteome</keyword>
<gene>
    <name evidence="4" type="ORF">PTSG_06209</name>
</gene>
<protein>
    <submittedName>
        <fullName evidence="4">Uncharacterized protein</fullName>
    </submittedName>
</protein>
<proteinExistence type="predicted"/>
<dbReference type="EMBL" id="GL832968">
    <property type="protein sequence ID" value="EGD74197.1"/>
    <property type="molecule type" value="Genomic_DNA"/>
</dbReference>
<comment type="subcellular location">
    <subcellularLocation>
        <location evidence="1">Secreted</location>
    </subcellularLocation>
</comment>